<feature type="domain" description="HTH araC/xylS-type" evidence="4">
    <location>
        <begin position="206"/>
        <end position="304"/>
    </location>
</feature>
<protein>
    <submittedName>
        <fullName evidence="5">Cupin</fullName>
    </submittedName>
</protein>
<accession>A0A917PS52</accession>
<keyword evidence="3" id="KW-0804">Transcription</keyword>
<dbReference type="SMART" id="SM00342">
    <property type="entry name" value="HTH_ARAC"/>
    <property type="match status" value="1"/>
</dbReference>
<dbReference type="InterPro" id="IPR018060">
    <property type="entry name" value="HTH_AraC"/>
</dbReference>
<dbReference type="AlphaFoldDB" id="A0A917PS52"/>
<evidence type="ECO:0000313" key="6">
    <source>
        <dbReference type="Proteomes" id="UP000636956"/>
    </source>
</evidence>
<dbReference type="EMBL" id="BMMD01000020">
    <property type="protein sequence ID" value="GGJ89833.1"/>
    <property type="molecule type" value="Genomic_DNA"/>
</dbReference>
<dbReference type="InterPro" id="IPR018062">
    <property type="entry name" value="HTH_AraC-typ_CS"/>
</dbReference>
<dbReference type="InterPro" id="IPR009057">
    <property type="entry name" value="Homeodomain-like_sf"/>
</dbReference>
<dbReference type="GO" id="GO:0003700">
    <property type="term" value="F:DNA-binding transcription factor activity"/>
    <property type="evidence" value="ECO:0007669"/>
    <property type="project" value="InterPro"/>
</dbReference>
<organism evidence="5 6">
    <name type="scientific">Agromyces bauzanensis</name>
    <dbReference type="NCBI Taxonomy" id="1308924"/>
    <lineage>
        <taxon>Bacteria</taxon>
        <taxon>Bacillati</taxon>
        <taxon>Actinomycetota</taxon>
        <taxon>Actinomycetes</taxon>
        <taxon>Micrococcales</taxon>
        <taxon>Microbacteriaceae</taxon>
        <taxon>Agromyces</taxon>
    </lineage>
</organism>
<comment type="caution">
    <text evidence="5">The sequence shown here is derived from an EMBL/GenBank/DDBJ whole genome shotgun (WGS) entry which is preliminary data.</text>
</comment>
<evidence type="ECO:0000259" key="4">
    <source>
        <dbReference type="PROSITE" id="PS01124"/>
    </source>
</evidence>
<dbReference type="GO" id="GO:0043565">
    <property type="term" value="F:sequence-specific DNA binding"/>
    <property type="evidence" value="ECO:0007669"/>
    <property type="project" value="InterPro"/>
</dbReference>
<proteinExistence type="predicted"/>
<dbReference type="Gene3D" id="1.10.10.60">
    <property type="entry name" value="Homeodomain-like"/>
    <property type="match status" value="2"/>
</dbReference>
<dbReference type="RefSeq" id="WP_268237000.1">
    <property type="nucleotide sequence ID" value="NZ_BAABFW010000014.1"/>
</dbReference>
<name>A0A917PS52_9MICO</name>
<dbReference type="InterPro" id="IPR020449">
    <property type="entry name" value="Tscrpt_reg_AraC-type_HTH"/>
</dbReference>
<reference evidence="5" key="1">
    <citation type="journal article" date="2014" name="Int. J. Syst. Evol. Microbiol.">
        <title>Complete genome sequence of Corynebacterium casei LMG S-19264T (=DSM 44701T), isolated from a smear-ripened cheese.</title>
        <authorList>
            <consortium name="US DOE Joint Genome Institute (JGI-PGF)"/>
            <person name="Walter F."/>
            <person name="Albersmeier A."/>
            <person name="Kalinowski J."/>
            <person name="Ruckert C."/>
        </authorList>
    </citation>
    <scope>NUCLEOTIDE SEQUENCE</scope>
    <source>
        <strain evidence="5">CGMCC 1.8984</strain>
    </source>
</reference>
<keyword evidence="1" id="KW-0805">Transcription regulation</keyword>
<dbReference type="Pfam" id="PF12833">
    <property type="entry name" value="HTH_18"/>
    <property type="match status" value="1"/>
</dbReference>
<gene>
    <name evidence="5" type="ORF">GCM10011372_30470</name>
</gene>
<dbReference type="InterPro" id="IPR032783">
    <property type="entry name" value="AraC_lig"/>
</dbReference>
<dbReference type="SUPFAM" id="SSF46689">
    <property type="entry name" value="Homeodomain-like"/>
    <property type="match status" value="2"/>
</dbReference>
<reference evidence="5" key="2">
    <citation type="submission" date="2020-09" db="EMBL/GenBank/DDBJ databases">
        <authorList>
            <person name="Sun Q."/>
            <person name="Zhou Y."/>
        </authorList>
    </citation>
    <scope>NUCLEOTIDE SEQUENCE</scope>
    <source>
        <strain evidence="5">CGMCC 1.8984</strain>
    </source>
</reference>
<evidence type="ECO:0000256" key="3">
    <source>
        <dbReference type="ARBA" id="ARBA00023163"/>
    </source>
</evidence>
<dbReference type="PRINTS" id="PR00032">
    <property type="entry name" value="HTHARAC"/>
</dbReference>
<keyword evidence="6" id="KW-1185">Reference proteome</keyword>
<evidence type="ECO:0000256" key="1">
    <source>
        <dbReference type="ARBA" id="ARBA00023015"/>
    </source>
</evidence>
<dbReference type="Proteomes" id="UP000636956">
    <property type="component" value="Unassembled WGS sequence"/>
</dbReference>
<keyword evidence="2" id="KW-0238">DNA-binding</keyword>
<dbReference type="Pfam" id="PF12852">
    <property type="entry name" value="Cupin_6"/>
    <property type="match status" value="1"/>
</dbReference>
<dbReference type="PROSITE" id="PS00041">
    <property type="entry name" value="HTH_ARAC_FAMILY_1"/>
    <property type="match status" value="1"/>
</dbReference>
<sequence length="315" mass="33703">MDTLTHVLSATRAGGTRLDQLTAAAPWAVRLPDARIAAFHAVTEGTCVLMTAGRTPARLSRGDVALVPSGAEHVIASEVGVAPRRYADVTVGQRDRASLGGRIDLAGSGARARLLCGGYEHRYESAHPALARFPSVVRLPARAVAQSAIPATLDLLATELRESRQGAQAVISHLVDALFVQILRTWAEHDGGSVGWLLGIPDAGVAAALAAMHDDPARTWTVAELARAAGYSRTAFAERFAEVVGEPPLTYLTRWRMDIASQRLRDRDEPVFAVAHAVGYASEQAFSRAFRRARGIPPAHYRAEARGIRLAETLG</sequence>
<dbReference type="PANTHER" id="PTHR46796">
    <property type="entry name" value="HTH-TYPE TRANSCRIPTIONAL ACTIVATOR RHAS-RELATED"/>
    <property type="match status" value="1"/>
</dbReference>
<dbReference type="InterPro" id="IPR050204">
    <property type="entry name" value="AraC_XylS_family_regulators"/>
</dbReference>
<evidence type="ECO:0000313" key="5">
    <source>
        <dbReference type="EMBL" id="GGJ89833.1"/>
    </source>
</evidence>
<evidence type="ECO:0000256" key="2">
    <source>
        <dbReference type="ARBA" id="ARBA00023125"/>
    </source>
</evidence>
<dbReference type="PANTHER" id="PTHR46796:SF7">
    <property type="entry name" value="ARAC FAMILY TRANSCRIPTIONAL REGULATOR"/>
    <property type="match status" value="1"/>
</dbReference>
<dbReference type="PROSITE" id="PS01124">
    <property type="entry name" value="HTH_ARAC_FAMILY_2"/>
    <property type="match status" value="1"/>
</dbReference>